<dbReference type="Proteomes" id="UP000287651">
    <property type="component" value="Unassembled WGS sequence"/>
</dbReference>
<sequence>MVNLTPPCFLHGTLRGKETWLVGPGRACSRIRERSKRGEPPLEQHRHDPAAVDADLLPRRLGHVEVLARGVAPPAVVVGERVVGGAEVGGGDRHRHAPDAPPGIRLEVADDLVALPARRAVVEQRRAQGGCPGAVPRRVQVAVATSSTCTPNNPVRPRNHMAAARSVLLITHCSRRITATVKRGGALRPP</sequence>
<evidence type="ECO:0000313" key="2">
    <source>
        <dbReference type="Proteomes" id="UP000287651"/>
    </source>
</evidence>
<reference evidence="1 2" key="1">
    <citation type="journal article" date="2014" name="Agronomy (Basel)">
        <title>A Draft Genome Sequence for Ensete ventricosum, the Drought-Tolerant Tree Against Hunger.</title>
        <authorList>
            <person name="Harrison J."/>
            <person name="Moore K.A."/>
            <person name="Paszkiewicz K."/>
            <person name="Jones T."/>
            <person name="Grant M."/>
            <person name="Ambacheew D."/>
            <person name="Muzemil S."/>
            <person name="Studholme D.J."/>
        </authorList>
    </citation>
    <scope>NUCLEOTIDE SEQUENCE [LARGE SCALE GENOMIC DNA]</scope>
</reference>
<accession>A0A426XRE2</accession>
<organism evidence="1 2">
    <name type="scientific">Ensete ventricosum</name>
    <name type="common">Abyssinian banana</name>
    <name type="synonym">Musa ensete</name>
    <dbReference type="NCBI Taxonomy" id="4639"/>
    <lineage>
        <taxon>Eukaryota</taxon>
        <taxon>Viridiplantae</taxon>
        <taxon>Streptophyta</taxon>
        <taxon>Embryophyta</taxon>
        <taxon>Tracheophyta</taxon>
        <taxon>Spermatophyta</taxon>
        <taxon>Magnoliopsida</taxon>
        <taxon>Liliopsida</taxon>
        <taxon>Zingiberales</taxon>
        <taxon>Musaceae</taxon>
        <taxon>Ensete</taxon>
    </lineage>
</organism>
<comment type="caution">
    <text evidence="1">The sequence shown here is derived from an EMBL/GenBank/DDBJ whole genome shotgun (WGS) entry which is preliminary data.</text>
</comment>
<name>A0A426XRE2_ENSVE</name>
<gene>
    <name evidence="1" type="ORF">B296_00040758</name>
</gene>
<dbReference type="EMBL" id="AMZH03018124">
    <property type="protein sequence ID" value="RRT42034.1"/>
    <property type="molecule type" value="Genomic_DNA"/>
</dbReference>
<proteinExistence type="predicted"/>
<protein>
    <submittedName>
        <fullName evidence="1">Uncharacterized protein</fullName>
    </submittedName>
</protein>
<dbReference type="AlphaFoldDB" id="A0A426XRE2"/>
<evidence type="ECO:0000313" key="1">
    <source>
        <dbReference type="EMBL" id="RRT42034.1"/>
    </source>
</evidence>